<organism evidence="9 10">
    <name type="scientific">Tautonia sociabilis</name>
    <dbReference type="NCBI Taxonomy" id="2080755"/>
    <lineage>
        <taxon>Bacteria</taxon>
        <taxon>Pseudomonadati</taxon>
        <taxon>Planctomycetota</taxon>
        <taxon>Planctomycetia</taxon>
        <taxon>Isosphaerales</taxon>
        <taxon>Isosphaeraceae</taxon>
        <taxon>Tautonia</taxon>
    </lineage>
</organism>
<dbReference type="PANTHER" id="PTHR43133">
    <property type="entry name" value="RNA POLYMERASE ECF-TYPE SIGMA FACTO"/>
    <property type="match status" value="1"/>
</dbReference>
<evidence type="ECO:0000256" key="1">
    <source>
        <dbReference type="ARBA" id="ARBA00010641"/>
    </source>
</evidence>
<comment type="similarity">
    <text evidence="1">Belongs to the sigma-70 factor family. ECF subfamily.</text>
</comment>
<accession>A0A432MED6</accession>
<name>A0A432MED6_9BACT</name>
<dbReference type="GO" id="GO:0003677">
    <property type="term" value="F:DNA binding"/>
    <property type="evidence" value="ECO:0007669"/>
    <property type="project" value="UniProtKB-KW"/>
</dbReference>
<dbReference type="RefSeq" id="WP_126727568.1">
    <property type="nucleotide sequence ID" value="NZ_RYZH01000057.1"/>
</dbReference>
<dbReference type="InterPro" id="IPR036388">
    <property type="entry name" value="WH-like_DNA-bd_sf"/>
</dbReference>
<dbReference type="NCBIfam" id="TIGR02937">
    <property type="entry name" value="sigma70-ECF"/>
    <property type="match status" value="1"/>
</dbReference>
<evidence type="ECO:0000313" key="9">
    <source>
        <dbReference type="EMBL" id="RUL83661.1"/>
    </source>
</evidence>
<dbReference type="Gene3D" id="1.10.1740.10">
    <property type="match status" value="1"/>
</dbReference>
<evidence type="ECO:0000256" key="3">
    <source>
        <dbReference type="ARBA" id="ARBA00023082"/>
    </source>
</evidence>
<dbReference type="SUPFAM" id="SSF88946">
    <property type="entry name" value="Sigma2 domain of RNA polymerase sigma factors"/>
    <property type="match status" value="1"/>
</dbReference>
<dbReference type="Pfam" id="PF08281">
    <property type="entry name" value="Sigma70_r4_2"/>
    <property type="match status" value="1"/>
</dbReference>
<evidence type="ECO:0000256" key="6">
    <source>
        <dbReference type="SAM" id="MobiDB-lite"/>
    </source>
</evidence>
<feature type="domain" description="RNA polymerase sigma factor 70 region 4 type 2" evidence="8">
    <location>
        <begin position="152"/>
        <end position="203"/>
    </location>
</feature>
<feature type="region of interest" description="Disordered" evidence="6">
    <location>
        <begin position="211"/>
        <end position="244"/>
    </location>
</feature>
<feature type="compositionally biased region" description="Basic and acidic residues" evidence="6">
    <location>
        <begin position="1"/>
        <end position="13"/>
    </location>
</feature>
<dbReference type="PANTHER" id="PTHR43133:SF8">
    <property type="entry name" value="RNA POLYMERASE SIGMA FACTOR HI_1459-RELATED"/>
    <property type="match status" value="1"/>
</dbReference>
<dbReference type="Proteomes" id="UP000280296">
    <property type="component" value="Unassembled WGS sequence"/>
</dbReference>
<dbReference type="AlphaFoldDB" id="A0A432MED6"/>
<evidence type="ECO:0000259" key="8">
    <source>
        <dbReference type="Pfam" id="PF08281"/>
    </source>
</evidence>
<dbReference type="InterPro" id="IPR013249">
    <property type="entry name" value="RNA_pol_sigma70_r4_t2"/>
</dbReference>
<evidence type="ECO:0000259" key="7">
    <source>
        <dbReference type="Pfam" id="PF04542"/>
    </source>
</evidence>
<keyword evidence="4" id="KW-0238">DNA-binding</keyword>
<dbReference type="InterPro" id="IPR013324">
    <property type="entry name" value="RNA_pol_sigma_r3/r4-like"/>
</dbReference>
<evidence type="ECO:0000256" key="5">
    <source>
        <dbReference type="ARBA" id="ARBA00023163"/>
    </source>
</evidence>
<keyword evidence="3" id="KW-0731">Sigma factor</keyword>
<gene>
    <name evidence="9" type="ORF">TsocGM_21755</name>
</gene>
<dbReference type="SUPFAM" id="SSF88659">
    <property type="entry name" value="Sigma3 and sigma4 domains of RNA polymerase sigma factors"/>
    <property type="match status" value="1"/>
</dbReference>
<evidence type="ECO:0000256" key="2">
    <source>
        <dbReference type="ARBA" id="ARBA00023015"/>
    </source>
</evidence>
<dbReference type="GO" id="GO:0016987">
    <property type="term" value="F:sigma factor activity"/>
    <property type="evidence" value="ECO:0007669"/>
    <property type="project" value="UniProtKB-KW"/>
</dbReference>
<evidence type="ECO:0000256" key="4">
    <source>
        <dbReference type="ARBA" id="ARBA00023125"/>
    </source>
</evidence>
<feature type="region of interest" description="Disordered" evidence="6">
    <location>
        <begin position="116"/>
        <end position="144"/>
    </location>
</feature>
<keyword evidence="10" id="KW-1185">Reference proteome</keyword>
<comment type="caution">
    <text evidence="9">The sequence shown here is derived from an EMBL/GenBank/DDBJ whole genome shotgun (WGS) entry which is preliminary data.</text>
</comment>
<protein>
    <submittedName>
        <fullName evidence="9">Sigma-70 family RNA polymerase sigma factor</fullName>
    </submittedName>
</protein>
<feature type="domain" description="RNA polymerase sigma-70 region 2" evidence="7">
    <location>
        <begin position="48"/>
        <end position="114"/>
    </location>
</feature>
<proteinExistence type="inferred from homology"/>
<dbReference type="OrthoDB" id="273082at2"/>
<dbReference type="InterPro" id="IPR013325">
    <property type="entry name" value="RNA_pol_sigma_r2"/>
</dbReference>
<feature type="region of interest" description="Disordered" evidence="6">
    <location>
        <begin position="1"/>
        <end position="27"/>
    </location>
</feature>
<dbReference type="Gene3D" id="1.10.10.10">
    <property type="entry name" value="Winged helix-like DNA-binding domain superfamily/Winged helix DNA-binding domain"/>
    <property type="match status" value="1"/>
</dbReference>
<dbReference type="InterPro" id="IPR007627">
    <property type="entry name" value="RNA_pol_sigma70_r2"/>
</dbReference>
<dbReference type="GO" id="GO:0006352">
    <property type="term" value="P:DNA-templated transcription initiation"/>
    <property type="evidence" value="ECO:0007669"/>
    <property type="project" value="InterPro"/>
</dbReference>
<dbReference type="EMBL" id="RYZH01000057">
    <property type="protein sequence ID" value="RUL83661.1"/>
    <property type="molecule type" value="Genomic_DNA"/>
</dbReference>
<dbReference type="InterPro" id="IPR014284">
    <property type="entry name" value="RNA_pol_sigma-70_dom"/>
</dbReference>
<sequence length="244" mass="28016">MRPPRDQTNHFSDDLLGAAVPSPPAEDAGDARLVERAREGDEDAFAALVARYERKLLRVLTRLVHDHELARDLSQETFWRVYNRLDRFDTSRRFGPWLFRVAVNLGVDQLRRRDAIPPAPLPIDPRRDDDGTGPCPMEVADPDPRPREELAQEVRHVLEQLPVAYRTILVLRDLEGFSSAEVAAIVRRREATVRWRLAKAREQFRRLWERRMQQQDQGGTDPMCSPSPSTSTPTPIVPEARHAH</sequence>
<reference evidence="9 10" key="1">
    <citation type="submission" date="2018-12" db="EMBL/GenBank/DDBJ databases">
        <authorList>
            <person name="Toschakov S.V."/>
        </authorList>
    </citation>
    <scope>NUCLEOTIDE SEQUENCE [LARGE SCALE GENOMIC DNA]</scope>
    <source>
        <strain evidence="9 10">GM2012</strain>
    </source>
</reference>
<evidence type="ECO:0000313" key="10">
    <source>
        <dbReference type="Proteomes" id="UP000280296"/>
    </source>
</evidence>
<dbReference type="CDD" id="cd06171">
    <property type="entry name" value="Sigma70_r4"/>
    <property type="match status" value="1"/>
</dbReference>
<dbReference type="Pfam" id="PF04542">
    <property type="entry name" value="Sigma70_r2"/>
    <property type="match status" value="1"/>
</dbReference>
<keyword evidence="2" id="KW-0805">Transcription regulation</keyword>
<keyword evidence="5" id="KW-0804">Transcription</keyword>
<reference evidence="9 10" key="2">
    <citation type="submission" date="2019-01" db="EMBL/GenBank/DDBJ databases">
        <title>Tautonia sociabilis, a novel thermotolerant planctomycete of Isosphaeraceae family, isolated from a 4000 m deep subterranean habitat.</title>
        <authorList>
            <person name="Kovaleva O.L."/>
            <person name="Elcheninov A.G."/>
            <person name="Van Heerden E."/>
            <person name="Toshchakov S.V."/>
            <person name="Novikov A."/>
            <person name="Bonch-Osmolovskaya E.A."/>
            <person name="Kublanov I.V."/>
        </authorList>
    </citation>
    <scope>NUCLEOTIDE SEQUENCE [LARGE SCALE GENOMIC DNA]</scope>
    <source>
        <strain evidence="9 10">GM2012</strain>
    </source>
</reference>
<dbReference type="InterPro" id="IPR039425">
    <property type="entry name" value="RNA_pol_sigma-70-like"/>
</dbReference>